<feature type="compositionally biased region" description="Basic residues" evidence="1">
    <location>
        <begin position="270"/>
        <end position="283"/>
    </location>
</feature>
<feature type="region of interest" description="Disordered" evidence="1">
    <location>
        <begin position="139"/>
        <end position="172"/>
    </location>
</feature>
<evidence type="ECO:0000313" key="2">
    <source>
        <dbReference type="EMBL" id="CAB9500220.1"/>
    </source>
</evidence>
<accession>A0A9N8DEA8</accession>
<feature type="compositionally biased region" description="Polar residues" evidence="1">
    <location>
        <begin position="323"/>
        <end position="339"/>
    </location>
</feature>
<feature type="region of interest" description="Disordered" evidence="1">
    <location>
        <begin position="228"/>
        <end position="485"/>
    </location>
</feature>
<feature type="region of interest" description="Disordered" evidence="1">
    <location>
        <begin position="1"/>
        <end position="36"/>
    </location>
</feature>
<dbReference type="EMBL" id="CAICTM010000077">
    <property type="protein sequence ID" value="CAB9500220.1"/>
    <property type="molecule type" value="Genomic_DNA"/>
</dbReference>
<protein>
    <submittedName>
        <fullName evidence="2">Uncharacterized protein</fullName>
    </submittedName>
</protein>
<evidence type="ECO:0000313" key="3">
    <source>
        <dbReference type="Proteomes" id="UP001153069"/>
    </source>
</evidence>
<sequence>MQASGASSSDQVLDSTRLSKKGKGKTQKEPTKQAAKDYTNLNLGVALGAHHVSAASVETSLKMKTVTKSLETLMGATTSDEKEDYDEATVSTANITLDAQSFVEQVSGQHYSLPPSKVLDVDANKYSMKNLNFKRASVVLTPPTSPKRPDRVGRAVSCPGNNSHDQKSPKGNKYALQSFDFSKAAKVISLSSEETANKSDSGDEDDAKKGSRSIDGVVGNIAFSVSENQEELGVTSSNTGSDTRSRSKERTESMSTSTSTPSDSTEQPKRRSRSTNKNQKRRSVSPVPRNSEGTRKKDRLRSRSVNEVKPQRNSAAKPRRSLSPATRRSTRSNKSPTSPRRSRSFAHAEDTKSNNNRPSIASNHDDTAPTRSSHNSKTRAKTGGVRGNGIYDGNRPGPGTPQASDLPVKSAVDTQEERRQSGGAAPALPSGRRGCRVTSDTLRKSLHPNSVAAPKEPQSATTDSAPAGTTTTAPQNLSPTRRRTYVIPAESPFHPGKAKRGSVVLPFAAEIPKECMEKKRQAARKSGRKPDQSLSDMAFDPGFSDLYND</sequence>
<dbReference type="AlphaFoldDB" id="A0A9N8DEA8"/>
<comment type="caution">
    <text evidence="2">The sequence shown here is derived from an EMBL/GenBank/DDBJ whole genome shotgun (WGS) entry which is preliminary data.</text>
</comment>
<feature type="compositionally biased region" description="Low complexity" evidence="1">
    <location>
        <begin position="253"/>
        <end position="265"/>
    </location>
</feature>
<dbReference type="Proteomes" id="UP001153069">
    <property type="component" value="Unassembled WGS sequence"/>
</dbReference>
<organism evidence="2 3">
    <name type="scientific">Seminavis robusta</name>
    <dbReference type="NCBI Taxonomy" id="568900"/>
    <lineage>
        <taxon>Eukaryota</taxon>
        <taxon>Sar</taxon>
        <taxon>Stramenopiles</taxon>
        <taxon>Ochrophyta</taxon>
        <taxon>Bacillariophyta</taxon>
        <taxon>Bacillariophyceae</taxon>
        <taxon>Bacillariophycidae</taxon>
        <taxon>Naviculales</taxon>
        <taxon>Naviculaceae</taxon>
        <taxon>Seminavis</taxon>
    </lineage>
</organism>
<feature type="compositionally biased region" description="Basic and acidic residues" evidence="1">
    <location>
        <begin position="243"/>
        <end position="252"/>
    </location>
</feature>
<feature type="compositionally biased region" description="Basic and acidic residues" evidence="1">
    <location>
        <begin position="195"/>
        <end position="209"/>
    </location>
</feature>
<feature type="compositionally biased region" description="Basic and acidic residues" evidence="1">
    <location>
        <begin position="26"/>
        <end position="35"/>
    </location>
</feature>
<feature type="region of interest" description="Disordered" evidence="1">
    <location>
        <begin position="516"/>
        <end position="549"/>
    </location>
</feature>
<evidence type="ECO:0000256" key="1">
    <source>
        <dbReference type="SAM" id="MobiDB-lite"/>
    </source>
</evidence>
<feature type="compositionally biased region" description="Polar residues" evidence="1">
    <location>
        <begin position="353"/>
        <end position="362"/>
    </location>
</feature>
<name>A0A9N8DEA8_9STRA</name>
<feature type="compositionally biased region" description="Low complexity" evidence="1">
    <location>
        <begin position="459"/>
        <end position="474"/>
    </location>
</feature>
<gene>
    <name evidence="2" type="ORF">SEMRO_78_G042550.1</name>
</gene>
<keyword evidence="3" id="KW-1185">Reference proteome</keyword>
<feature type="compositionally biased region" description="Polar residues" evidence="1">
    <location>
        <begin position="1"/>
        <end position="16"/>
    </location>
</feature>
<proteinExistence type="predicted"/>
<reference evidence="2" key="1">
    <citation type="submission" date="2020-06" db="EMBL/GenBank/DDBJ databases">
        <authorList>
            <consortium name="Plant Systems Biology data submission"/>
        </authorList>
    </citation>
    <scope>NUCLEOTIDE SEQUENCE</scope>
    <source>
        <strain evidence="2">D6</strain>
    </source>
</reference>
<feature type="region of interest" description="Disordered" evidence="1">
    <location>
        <begin position="191"/>
        <end position="213"/>
    </location>
</feature>